<dbReference type="Proteomes" id="UP000637578">
    <property type="component" value="Unassembled WGS sequence"/>
</dbReference>
<reference evidence="2" key="1">
    <citation type="journal article" date="2014" name="Int. J. Syst. Evol. Microbiol.">
        <title>Complete genome sequence of Corynebacterium casei LMG S-19264T (=DSM 44701T), isolated from a smear-ripened cheese.</title>
        <authorList>
            <consortium name="US DOE Joint Genome Institute (JGI-PGF)"/>
            <person name="Walter F."/>
            <person name="Albersmeier A."/>
            <person name="Kalinowski J."/>
            <person name="Ruckert C."/>
        </authorList>
    </citation>
    <scope>NUCLEOTIDE SEQUENCE</scope>
    <source>
        <strain evidence="2">CGMCC 4.5737</strain>
    </source>
</reference>
<feature type="domain" description="Ferric siderophore reductase C-terminal" evidence="1">
    <location>
        <begin position="257"/>
        <end position="277"/>
    </location>
</feature>
<gene>
    <name evidence="2" type="ORF">GCM10012275_14610</name>
</gene>
<dbReference type="EMBL" id="BMMK01000004">
    <property type="protein sequence ID" value="GGM44641.1"/>
    <property type="molecule type" value="Genomic_DNA"/>
</dbReference>
<keyword evidence="3" id="KW-1185">Reference proteome</keyword>
<evidence type="ECO:0000313" key="2">
    <source>
        <dbReference type="EMBL" id="GGM44641.1"/>
    </source>
</evidence>
<organism evidence="2 3">
    <name type="scientific">Longimycelium tulufanense</name>
    <dbReference type="NCBI Taxonomy" id="907463"/>
    <lineage>
        <taxon>Bacteria</taxon>
        <taxon>Bacillati</taxon>
        <taxon>Actinomycetota</taxon>
        <taxon>Actinomycetes</taxon>
        <taxon>Pseudonocardiales</taxon>
        <taxon>Pseudonocardiaceae</taxon>
        <taxon>Longimycelium</taxon>
    </lineage>
</organism>
<protein>
    <recommendedName>
        <fullName evidence="1">Ferric siderophore reductase C-terminal domain-containing protein</fullName>
    </recommendedName>
</protein>
<reference evidence="2" key="2">
    <citation type="submission" date="2020-09" db="EMBL/GenBank/DDBJ databases">
        <authorList>
            <person name="Sun Q."/>
            <person name="Zhou Y."/>
        </authorList>
    </citation>
    <scope>NUCLEOTIDE SEQUENCE</scope>
    <source>
        <strain evidence="2">CGMCC 4.5737</strain>
    </source>
</reference>
<dbReference type="Pfam" id="PF11575">
    <property type="entry name" value="FhuF_C"/>
    <property type="match status" value="1"/>
</dbReference>
<name>A0A8J3CBV1_9PSEU</name>
<evidence type="ECO:0000259" key="1">
    <source>
        <dbReference type="Pfam" id="PF11575"/>
    </source>
</evidence>
<dbReference type="RefSeq" id="WP_373289973.1">
    <property type="nucleotide sequence ID" value="NZ_BMMK01000004.1"/>
</dbReference>
<sequence length="290" mass="31250">MTLAPGPLTLPSVAEHPLATTFSRLEPLSQFMELRLGAPGEGTAGRGGWERCVDLLADPARLDTWRARLADWLRTAYGLAGAPERTTDGYVMAWYLGVPALLGATLFHTARRVPSLRPEDLAFRLAGDRPHPDGIALLDGRFSCLPDDPAADSPDSTMVADEHALAELLRARYVGHAARFVAVFGPTTRIGRRMLWAAATDALDAALWQAGRVFGNEGAGVADAALLLPPDPTPLTSGSRLYQVSGPDGRSVWTRRRQSCCFHFALPGAEACVTCPRTRDAERARRALEG</sequence>
<accession>A0A8J3CBV1</accession>
<comment type="caution">
    <text evidence="2">The sequence shown here is derived from an EMBL/GenBank/DDBJ whole genome shotgun (WGS) entry which is preliminary data.</text>
</comment>
<evidence type="ECO:0000313" key="3">
    <source>
        <dbReference type="Proteomes" id="UP000637578"/>
    </source>
</evidence>
<dbReference type="InterPro" id="IPR024726">
    <property type="entry name" value="FhuF_C"/>
</dbReference>
<dbReference type="AlphaFoldDB" id="A0A8J3CBV1"/>
<proteinExistence type="predicted"/>
<dbReference type="GO" id="GO:0051537">
    <property type="term" value="F:2 iron, 2 sulfur cluster binding"/>
    <property type="evidence" value="ECO:0007669"/>
    <property type="project" value="InterPro"/>
</dbReference>